<dbReference type="Gene3D" id="3.40.1350.10">
    <property type="match status" value="1"/>
</dbReference>
<dbReference type="KEGG" id="tsv:DSM104635_03845"/>
<evidence type="ECO:0000313" key="4">
    <source>
        <dbReference type="Proteomes" id="UP000431269"/>
    </source>
</evidence>
<keyword evidence="4" id="KW-1185">Reference proteome</keyword>
<sequence>MSRAKAEQRGRVAEWAAMLFLTCKGYRILGHRLRTPYGEIDLAAWKNGVLVIIEVKARNTYDAGAYAVTPMSQQRIVRAAQTLAGRWRLTAAPIRFDLVVIGSGLLPRHERGAWFDERRVG</sequence>
<dbReference type="NCBIfam" id="NF009151">
    <property type="entry name" value="PRK12497.1-5"/>
    <property type="match status" value="1"/>
</dbReference>
<dbReference type="PANTHER" id="PTHR34039">
    <property type="entry name" value="UPF0102 PROTEIN YRAN"/>
    <property type="match status" value="1"/>
</dbReference>
<proteinExistence type="inferred from homology"/>
<dbReference type="InterPro" id="IPR011335">
    <property type="entry name" value="Restrct_endonuc-II-like"/>
</dbReference>
<dbReference type="Proteomes" id="UP000431269">
    <property type="component" value="Chromosome"/>
</dbReference>
<dbReference type="RefSeq" id="WP_158767791.1">
    <property type="nucleotide sequence ID" value="NZ_CP047045.1"/>
</dbReference>
<dbReference type="Pfam" id="PF02021">
    <property type="entry name" value="UPF0102"/>
    <property type="match status" value="1"/>
</dbReference>
<reference evidence="4" key="1">
    <citation type="submission" date="2019-12" db="EMBL/GenBank/DDBJ databases">
        <title>Complete genome of Terracaulis silvestris 0127_4.</title>
        <authorList>
            <person name="Vieira S."/>
            <person name="Riedel T."/>
            <person name="Sproer C."/>
            <person name="Pascual J."/>
            <person name="Boedeker C."/>
            <person name="Overmann J."/>
        </authorList>
    </citation>
    <scope>NUCLEOTIDE SEQUENCE [LARGE SCALE GENOMIC DNA]</scope>
    <source>
        <strain evidence="4">0127_4</strain>
    </source>
</reference>
<evidence type="ECO:0000256" key="1">
    <source>
        <dbReference type="ARBA" id="ARBA00006738"/>
    </source>
</evidence>
<dbReference type="GO" id="GO:0003676">
    <property type="term" value="F:nucleic acid binding"/>
    <property type="evidence" value="ECO:0007669"/>
    <property type="project" value="InterPro"/>
</dbReference>
<dbReference type="PANTHER" id="PTHR34039:SF1">
    <property type="entry name" value="UPF0102 PROTEIN YRAN"/>
    <property type="match status" value="1"/>
</dbReference>
<dbReference type="AlphaFoldDB" id="A0A6I6MNP5"/>
<organism evidence="3 4">
    <name type="scientific">Terricaulis silvestris</name>
    <dbReference type="NCBI Taxonomy" id="2686094"/>
    <lineage>
        <taxon>Bacteria</taxon>
        <taxon>Pseudomonadati</taxon>
        <taxon>Pseudomonadota</taxon>
        <taxon>Alphaproteobacteria</taxon>
        <taxon>Caulobacterales</taxon>
        <taxon>Caulobacteraceae</taxon>
        <taxon>Terricaulis</taxon>
    </lineage>
</organism>
<accession>A0A6I6MNP5</accession>
<gene>
    <name evidence="3" type="ORF">DSM104635_03845</name>
</gene>
<dbReference type="SUPFAM" id="SSF52980">
    <property type="entry name" value="Restriction endonuclease-like"/>
    <property type="match status" value="1"/>
</dbReference>
<dbReference type="EMBL" id="CP047045">
    <property type="protein sequence ID" value="QGZ96980.1"/>
    <property type="molecule type" value="Genomic_DNA"/>
</dbReference>
<dbReference type="InterPro" id="IPR011856">
    <property type="entry name" value="tRNA_endonuc-like_dom_sf"/>
</dbReference>
<evidence type="ECO:0000313" key="3">
    <source>
        <dbReference type="EMBL" id="QGZ96980.1"/>
    </source>
</evidence>
<name>A0A6I6MNP5_9CAUL</name>
<evidence type="ECO:0000256" key="2">
    <source>
        <dbReference type="HAMAP-Rule" id="MF_00048"/>
    </source>
</evidence>
<dbReference type="InterPro" id="IPR003509">
    <property type="entry name" value="UPF0102_YraN-like"/>
</dbReference>
<dbReference type="HAMAP" id="MF_00048">
    <property type="entry name" value="UPF0102"/>
    <property type="match status" value="1"/>
</dbReference>
<comment type="similarity">
    <text evidence="1 2">Belongs to the UPF0102 family.</text>
</comment>
<protein>
    <recommendedName>
        <fullName evidence="2">UPF0102 protein DSM104635_03845</fullName>
    </recommendedName>
</protein>